<dbReference type="EMBL" id="SDHZ01000004">
    <property type="protein sequence ID" value="RXK81294.1"/>
    <property type="molecule type" value="Genomic_DNA"/>
</dbReference>
<keyword evidence="1" id="KW-0472">Membrane</keyword>
<dbReference type="Proteomes" id="UP000290545">
    <property type="component" value="Unassembled WGS sequence"/>
</dbReference>
<proteinExistence type="predicted"/>
<gene>
    <name evidence="2" type="primary">traK</name>
    <name evidence="2" type="ORF">ESB13_20370</name>
</gene>
<dbReference type="RefSeq" id="WP_129005548.1">
    <property type="nucleotide sequence ID" value="NZ_SDHZ01000004.1"/>
</dbReference>
<accession>A0A4Q1D0M4</accession>
<organism evidence="2 3">
    <name type="scientific">Filimonas effusa</name>
    <dbReference type="NCBI Taxonomy" id="2508721"/>
    <lineage>
        <taxon>Bacteria</taxon>
        <taxon>Pseudomonadati</taxon>
        <taxon>Bacteroidota</taxon>
        <taxon>Chitinophagia</taxon>
        <taxon>Chitinophagales</taxon>
        <taxon>Chitinophagaceae</taxon>
        <taxon>Filimonas</taxon>
    </lineage>
</organism>
<evidence type="ECO:0000256" key="1">
    <source>
        <dbReference type="SAM" id="Phobius"/>
    </source>
</evidence>
<keyword evidence="1" id="KW-0812">Transmembrane</keyword>
<name>A0A4Q1D0M4_9BACT</name>
<sequence>MFTKFKQIDSAFKAVRLFMMVVVACCIALCGFALYKSYELAAITQNKIYVLANGKILEAVAGDKKDNVAVEVRDHVKTFHSSFFTLDPDERVIQDNITKALYLADGTARKQYDNLRESNYYSNLISANISQRITIDSVDLNLNVYPYYFRCYATQKIVRTTSVLYRNLVTEGYARDVSRSDHNPHGFLIEKWNTLANVDVKIETR</sequence>
<evidence type="ECO:0000313" key="3">
    <source>
        <dbReference type="Proteomes" id="UP000290545"/>
    </source>
</evidence>
<dbReference type="InterPro" id="IPR022276">
    <property type="entry name" value="Conjug_transposon_TraK"/>
</dbReference>
<keyword evidence="3" id="KW-1185">Reference proteome</keyword>
<dbReference type="AlphaFoldDB" id="A0A4Q1D0M4"/>
<comment type="caution">
    <text evidence="2">The sequence shown here is derived from an EMBL/GenBank/DDBJ whole genome shotgun (WGS) entry which is preliminary data.</text>
</comment>
<dbReference type="OrthoDB" id="1039148at2"/>
<feature type="transmembrane region" description="Helical" evidence="1">
    <location>
        <begin position="14"/>
        <end position="35"/>
    </location>
</feature>
<reference evidence="2 3" key="1">
    <citation type="submission" date="2019-01" db="EMBL/GenBank/DDBJ databases">
        <title>Filimonas sp. strain TTM-71.</title>
        <authorList>
            <person name="Chen W.-M."/>
        </authorList>
    </citation>
    <scope>NUCLEOTIDE SEQUENCE [LARGE SCALE GENOMIC DNA]</scope>
    <source>
        <strain evidence="2 3">TTM-71</strain>
    </source>
</reference>
<evidence type="ECO:0000313" key="2">
    <source>
        <dbReference type="EMBL" id="RXK81294.1"/>
    </source>
</evidence>
<dbReference type="NCBIfam" id="TIGR03781">
    <property type="entry name" value="Bac_Flav_CT_K"/>
    <property type="match status" value="1"/>
</dbReference>
<keyword evidence="1" id="KW-1133">Transmembrane helix</keyword>
<protein>
    <submittedName>
        <fullName evidence="2">Conjugative transposon protein TraK</fullName>
    </submittedName>
</protein>